<evidence type="ECO:0000256" key="6">
    <source>
        <dbReference type="SAM" id="Phobius"/>
    </source>
</evidence>
<evidence type="ECO:0000313" key="8">
    <source>
        <dbReference type="Proteomes" id="UP000003288"/>
    </source>
</evidence>
<comment type="caution">
    <text evidence="7">The sequence shown here is derived from an EMBL/GenBank/DDBJ whole genome shotgun (WGS) entry which is preliminary data.</text>
</comment>
<name>A0AAI9AGK1_9BACT</name>
<organism evidence="7 8">
    <name type="scientific">Caminibacter mediatlanticus TB-2</name>
    <dbReference type="NCBI Taxonomy" id="391592"/>
    <lineage>
        <taxon>Bacteria</taxon>
        <taxon>Pseudomonadati</taxon>
        <taxon>Campylobacterota</taxon>
        <taxon>Epsilonproteobacteria</taxon>
        <taxon>Nautiliales</taxon>
        <taxon>Nautiliaceae</taxon>
        <taxon>Caminibacter</taxon>
    </lineage>
</organism>
<dbReference type="PANTHER" id="PTHR30213:SF0">
    <property type="entry name" value="UPF0761 MEMBRANE PROTEIN YIHY"/>
    <property type="match status" value="1"/>
</dbReference>
<gene>
    <name evidence="7" type="ORF">CMTB2_00924</name>
</gene>
<feature type="transmembrane region" description="Helical" evidence="6">
    <location>
        <begin position="67"/>
        <end position="89"/>
    </location>
</feature>
<evidence type="ECO:0000256" key="2">
    <source>
        <dbReference type="ARBA" id="ARBA00022475"/>
    </source>
</evidence>
<feature type="transmembrane region" description="Helical" evidence="6">
    <location>
        <begin position="6"/>
        <end position="29"/>
    </location>
</feature>
<dbReference type="NCBIfam" id="TIGR00765">
    <property type="entry name" value="yihY_not_rbn"/>
    <property type="match status" value="1"/>
</dbReference>
<evidence type="ECO:0000256" key="1">
    <source>
        <dbReference type="ARBA" id="ARBA00004651"/>
    </source>
</evidence>
<feature type="transmembrane region" description="Helical" evidence="6">
    <location>
        <begin position="41"/>
        <end position="61"/>
    </location>
</feature>
<accession>A0AAI9AGK1</accession>
<evidence type="ECO:0000256" key="3">
    <source>
        <dbReference type="ARBA" id="ARBA00022692"/>
    </source>
</evidence>
<evidence type="ECO:0000256" key="5">
    <source>
        <dbReference type="ARBA" id="ARBA00023136"/>
    </source>
</evidence>
<comment type="subcellular location">
    <subcellularLocation>
        <location evidence="1">Cell membrane</location>
        <topology evidence="1">Multi-pass membrane protein</topology>
    </subcellularLocation>
</comment>
<evidence type="ECO:0000313" key="7">
    <source>
        <dbReference type="EMBL" id="EDM23786.1"/>
    </source>
</evidence>
<reference evidence="7 8" key="1">
    <citation type="journal article" date="2011" name="Stand. Genomic Sci.">
        <title>Draft genome sequence of Caminibacter mediatlanticus strain TB-2, an epsilonproteobacterium isolated from a deep-sea hydrothermal vent.</title>
        <authorList>
            <person name="Giovannelli D."/>
            <person name="Ferriera S."/>
            <person name="Johnson J."/>
            <person name="Kravitz S."/>
            <person name="Perez-Rodriguez I."/>
            <person name="Ricci J."/>
            <person name="O'Brien C."/>
            <person name="Voordeckers J.W."/>
            <person name="Bini E."/>
            <person name="Vetriani C."/>
        </authorList>
    </citation>
    <scope>NUCLEOTIDE SEQUENCE [LARGE SCALE GENOMIC DNA]</scope>
    <source>
        <strain evidence="7 8">TB-2</strain>
    </source>
</reference>
<feature type="transmembrane region" description="Helical" evidence="6">
    <location>
        <begin position="101"/>
        <end position="124"/>
    </location>
</feature>
<keyword evidence="4 6" id="KW-1133">Transmembrane helix</keyword>
<dbReference type="InterPro" id="IPR017039">
    <property type="entry name" value="Virul_fac_BrkB"/>
</dbReference>
<dbReference type="Proteomes" id="UP000003288">
    <property type="component" value="Unassembled WGS sequence"/>
</dbReference>
<dbReference type="AlphaFoldDB" id="A0AAI9AGK1"/>
<dbReference type="EMBL" id="ABCJ01000003">
    <property type="protein sequence ID" value="EDM23786.1"/>
    <property type="molecule type" value="Genomic_DNA"/>
</dbReference>
<dbReference type="PANTHER" id="PTHR30213">
    <property type="entry name" value="INNER MEMBRANE PROTEIN YHJD"/>
    <property type="match status" value="1"/>
</dbReference>
<sequence length="173" mass="20691">MGIIGGFYILITSILFFDNYETIISKIFNKEKRNLWEKIKLYWTLITLFPIMFAGVIYLSIKVKMLLIVPFVFKIIPFLLLWLIFFLSYKLTLTNEQTKATFISSFIVTIVFYISKNLFIYYVLINKTYTTIYGSISVLMFLLLWIYISWIIYISGIYLIKFITYLYLKDKKP</sequence>
<protein>
    <submittedName>
        <fullName evidence="7">Ribonuclease BN</fullName>
    </submittedName>
</protein>
<proteinExistence type="predicted"/>
<keyword evidence="2" id="KW-1003">Cell membrane</keyword>
<keyword evidence="5 6" id="KW-0472">Membrane</keyword>
<evidence type="ECO:0000256" key="4">
    <source>
        <dbReference type="ARBA" id="ARBA00022989"/>
    </source>
</evidence>
<dbReference type="Pfam" id="PF03631">
    <property type="entry name" value="Virul_fac_BrkB"/>
    <property type="match status" value="1"/>
</dbReference>
<keyword evidence="3 6" id="KW-0812">Transmembrane</keyword>
<feature type="transmembrane region" description="Helical" evidence="6">
    <location>
        <begin position="144"/>
        <end position="168"/>
    </location>
</feature>
<dbReference type="GO" id="GO:0005886">
    <property type="term" value="C:plasma membrane"/>
    <property type="evidence" value="ECO:0007669"/>
    <property type="project" value="UniProtKB-SubCell"/>
</dbReference>